<dbReference type="InterPro" id="IPR050378">
    <property type="entry name" value="Metallo-dep_Hydrolases_sf"/>
</dbReference>
<dbReference type="Proteomes" id="UP000279959">
    <property type="component" value="Chromosome"/>
</dbReference>
<dbReference type="PANTHER" id="PTHR11647">
    <property type="entry name" value="HYDRANTOINASE/DIHYDROPYRIMIDINASE FAMILY MEMBER"/>
    <property type="match status" value="1"/>
</dbReference>
<dbReference type="SUPFAM" id="SSF51338">
    <property type="entry name" value="Composite domain of metallo-dependent hydrolases"/>
    <property type="match status" value="1"/>
</dbReference>
<dbReference type="Pfam" id="PF07969">
    <property type="entry name" value="Amidohydro_3"/>
    <property type="match status" value="1"/>
</dbReference>
<sequence length="576" mass="62887">MSEFDLVIRNGTVLDGTGADPIKADVAVSGGLIVAVGAFDGKGAEEIDATGLIVTPGFVDTHTHYDGQAIWSDRLLPSTQHGVTTAILGNCGVGFAPCRKQDHEELVCLMEGVEDIPEIVLTEGLSWDWETFPEYLDALERRPRDIDVGAYLPHSPLRVYVMGERAVRREEATEEDLKQMRQIVREAIDVGALGFATSRVTSHRNSRGEAIPTYESDFAELHAISGALKEADSGIIQVVPNIDKDRVKQELFDLGDVARRSGRPIMMSFAQYHDDPAGWRDNIAIINDLNREDGLTFQAQVHTRSTCALLGFDASTNPFALCPSYLAIADLPLAERMAELRKPEIRAKLLGETPVDTGHPMFGVMRRFGAMFPLGADPDYEPRPEESIAARAAAAGVTPEEMAYDLLLEDDGKALFLMPLANYADGDLEAVREIMLNDDTLIGLGDGGAHYGVVCDAGYPTFMLTYWARDRASGKLPLSWVIHAMTQQPAQAVGLNDRGVIAPGYKADINVIDYEGLKLHRPFTVRDLPNGGRRLTDVPEGYRATILSGHITWRDGIPTGALPGRLIRGSQQRLAA</sequence>
<dbReference type="InterPro" id="IPR013108">
    <property type="entry name" value="Amidohydro_3"/>
</dbReference>
<dbReference type="GO" id="GO:0016812">
    <property type="term" value="F:hydrolase activity, acting on carbon-nitrogen (but not peptide) bonds, in cyclic amides"/>
    <property type="evidence" value="ECO:0007669"/>
    <property type="project" value="TreeGrafter"/>
</dbReference>
<dbReference type="CDD" id="cd01297">
    <property type="entry name" value="D-aminoacylase"/>
    <property type="match status" value="1"/>
</dbReference>
<dbReference type="GO" id="GO:0005829">
    <property type="term" value="C:cytosol"/>
    <property type="evidence" value="ECO:0007669"/>
    <property type="project" value="TreeGrafter"/>
</dbReference>
<dbReference type="AlphaFoldDB" id="A0A494W1A3"/>
<protein>
    <submittedName>
        <fullName evidence="2">Amidohydrolase</fullName>
    </submittedName>
</protein>
<dbReference type="InterPro" id="IPR011059">
    <property type="entry name" value="Metal-dep_hydrolase_composite"/>
</dbReference>
<keyword evidence="3" id="KW-1185">Reference proteome</keyword>
<dbReference type="RefSeq" id="WP_066701227.1">
    <property type="nucleotide sequence ID" value="NZ_AP018664.1"/>
</dbReference>
<proteinExistence type="predicted"/>
<dbReference type="InterPro" id="IPR032466">
    <property type="entry name" value="Metal_Hydrolase"/>
</dbReference>
<organism evidence="2 3">
    <name type="scientific">Sphingobium amiense</name>
    <dbReference type="NCBI Taxonomy" id="135719"/>
    <lineage>
        <taxon>Bacteria</taxon>
        <taxon>Pseudomonadati</taxon>
        <taxon>Pseudomonadota</taxon>
        <taxon>Alphaproteobacteria</taxon>
        <taxon>Sphingomonadales</taxon>
        <taxon>Sphingomonadaceae</taxon>
        <taxon>Sphingobium</taxon>
    </lineage>
</organism>
<dbReference type="KEGG" id="sami:SAMIE_1018850"/>
<name>A0A494W1A3_9SPHN</name>
<evidence type="ECO:0000259" key="1">
    <source>
        <dbReference type="Pfam" id="PF07969"/>
    </source>
</evidence>
<evidence type="ECO:0000313" key="2">
    <source>
        <dbReference type="EMBL" id="BBD98384.1"/>
    </source>
</evidence>
<dbReference type="SUPFAM" id="SSF51556">
    <property type="entry name" value="Metallo-dependent hydrolases"/>
    <property type="match status" value="1"/>
</dbReference>
<reference evidence="2 3" key="1">
    <citation type="submission" date="2018-05" db="EMBL/GenBank/DDBJ databases">
        <title>Complete Genome Sequence of the Nonylphenol-Degrading Bacterium Sphingobium amiense DSM 16289T.</title>
        <authorList>
            <person name="Ootsuka M."/>
            <person name="Nishizawa T."/>
            <person name="Ohta H."/>
        </authorList>
    </citation>
    <scope>NUCLEOTIDE SEQUENCE [LARGE SCALE GENOMIC DNA]</scope>
    <source>
        <strain evidence="2 3">DSM 16289</strain>
    </source>
</reference>
<dbReference type="Gene3D" id="3.20.20.140">
    <property type="entry name" value="Metal-dependent hydrolases"/>
    <property type="match status" value="2"/>
</dbReference>
<accession>A0A494W1A3</accession>
<dbReference type="PANTHER" id="PTHR11647:SF1">
    <property type="entry name" value="COLLAPSIN RESPONSE MEDIATOR PROTEIN"/>
    <property type="match status" value="1"/>
</dbReference>
<dbReference type="EMBL" id="AP018664">
    <property type="protein sequence ID" value="BBD98384.1"/>
    <property type="molecule type" value="Genomic_DNA"/>
</dbReference>
<gene>
    <name evidence="2" type="ORF">SAMIE_1018850</name>
</gene>
<feature type="domain" description="Amidohydrolase 3" evidence="1">
    <location>
        <begin position="45"/>
        <end position="551"/>
    </location>
</feature>
<keyword evidence="2" id="KW-0378">Hydrolase</keyword>
<evidence type="ECO:0000313" key="3">
    <source>
        <dbReference type="Proteomes" id="UP000279959"/>
    </source>
</evidence>